<sequence length="407" mass="46713">MSLNIDEFEKLIKPILKNGQKYVAHSAEQLLSSGENYGSIMLRVQVKIINENGAEDVIECVAKKCPPKGYLWQVFNTQETFKTEIAIYNKVVPELNKFGEERGVNHLMNFIPNYLAARVSLDKNSNIVDEDAVLILENLKTRGYDIGNRFIGFNLECTKLVLKDLATLHAAPIAYKQQKPNEFNRKILPHLGKCFVFEISDESIENLIKLTTKSVCTNPDCMPYAARFAENIKRINIAQMKPNISNPIFSTLTHNDYWLNNTMIKYEGGKPVANKIVDFQINDFSSLTHDLVFFLYSSVELPVLEKYLDELFRLYYDNLIQTLIKLGSDTSSYTFKQMMEECGIVAKEVELCHLIMLLPSILKLKEKSGELSEMNGDDFFAKEESLHENFAKRLQFILLDFVKRGWI</sequence>
<dbReference type="EMBL" id="JASPKY010000385">
    <property type="protein sequence ID" value="KAK9702706.1"/>
    <property type="molecule type" value="Genomic_DNA"/>
</dbReference>
<dbReference type="Gene3D" id="3.90.1200.10">
    <property type="match status" value="1"/>
</dbReference>
<evidence type="ECO:0000313" key="2">
    <source>
        <dbReference type="EMBL" id="KAK9702706.1"/>
    </source>
</evidence>
<comment type="caution">
    <text evidence="2">The sequence shown here is derived from an EMBL/GenBank/DDBJ whole genome shotgun (WGS) entry which is preliminary data.</text>
</comment>
<dbReference type="PANTHER" id="PTHR11012">
    <property type="entry name" value="PROTEIN KINASE-LIKE DOMAIN-CONTAINING"/>
    <property type="match status" value="1"/>
</dbReference>
<dbReference type="InterPro" id="IPR004119">
    <property type="entry name" value="EcKL"/>
</dbReference>
<dbReference type="SMART" id="SM00587">
    <property type="entry name" value="CHK"/>
    <property type="match status" value="1"/>
</dbReference>
<keyword evidence="2" id="KW-0808">Transferase</keyword>
<name>A0AAW1JGH0_POPJA</name>
<dbReference type="InterPro" id="IPR015897">
    <property type="entry name" value="CHK_kinase-like"/>
</dbReference>
<evidence type="ECO:0000259" key="1">
    <source>
        <dbReference type="SMART" id="SM00587"/>
    </source>
</evidence>
<dbReference type="GO" id="GO:0016301">
    <property type="term" value="F:kinase activity"/>
    <property type="evidence" value="ECO:0007669"/>
    <property type="project" value="UniProtKB-KW"/>
</dbReference>
<accession>A0AAW1JGH0</accession>
<proteinExistence type="predicted"/>
<dbReference type="PANTHER" id="PTHR11012:SF55">
    <property type="entry name" value="BHLH DOMAIN-CONTAINING PROTEIN"/>
    <property type="match status" value="1"/>
</dbReference>
<gene>
    <name evidence="2" type="ORF">QE152_g29760</name>
</gene>
<dbReference type="AlphaFoldDB" id="A0AAW1JGH0"/>
<evidence type="ECO:0000313" key="3">
    <source>
        <dbReference type="Proteomes" id="UP001458880"/>
    </source>
</evidence>
<dbReference type="SUPFAM" id="SSF56112">
    <property type="entry name" value="Protein kinase-like (PK-like)"/>
    <property type="match status" value="1"/>
</dbReference>
<dbReference type="Proteomes" id="UP001458880">
    <property type="component" value="Unassembled WGS sequence"/>
</dbReference>
<keyword evidence="3" id="KW-1185">Reference proteome</keyword>
<dbReference type="InterPro" id="IPR011009">
    <property type="entry name" value="Kinase-like_dom_sf"/>
</dbReference>
<feature type="domain" description="CHK kinase-like" evidence="1">
    <location>
        <begin position="134"/>
        <end position="325"/>
    </location>
</feature>
<protein>
    <submittedName>
        <fullName evidence="2">Ecdysteroid kinase-like family</fullName>
    </submittedName>
</protein>
<keyword evidence="2" id="KW-0418">Kinase</keyword>
<reference evidence="2 3" key="1">
    <citation type="journal article" date="2024" name="BMC Genomics">
        <title>De novo assembly and annotation of Popillia japonica's genome with initial clues to its potential as an invasive pest.</title>
        <authorList>
            <person name="Cucini C."/>
            <person name="Boschi S."/>
            <person name="Funari R."/>
            <person name="Cardaioli E."/>
            <person name="Iannotti N."/>
            <person name="Marturano G."/>
            <person name="Paoli F."/>
            <person name="Bruttini M."/>
            <person name="Carapelli A."/>
            <person name="Frati F."/>
            <person name="Nardi F."/>
        </authorList>
    </citation>
    <scope>NUCLEOTIDE SEQUENCE [LARGE SCALE GENOMIC DNA]</scope>
    <source>
        <strain evidence="2">DMR45628</strain>
    </source>
</reference>
<organism evidence="2 3">
    <name type="scientific">Popillia japonica</name>
    <name type="common">Japanese beetle</name>
    <dbReference type="NCBI Taxonomy" id="7064"/>
    <lineage>
        <taxon>Eukaryota</taxon>
        <taxon>Metazoa</taxon>
        <taxon>Ecdysozoa</taxon>
        <taxon>Arthropoda</taxon>
        <taxon>Hexapoda</taxon>
        <taxon>Insecta</taxon>
        <taxon>Pterygota</taxon>
        <taxon>Neoptera</taxon>
        <taxon>Endopterygota</taxon>
        <taxon>Coleoptera</taxon>
        <taxon>Polyphaga</taxon>
        <taxon>Scarabaeiformia</taxon>
        <taxon>Scarabaeidae</taxon>
        <taxon>Rutelinae</taxon>
        <taxon>Popillia</taxon>
    </lineage>
</organism>
<dbReference type="Pfam" id="PF02958">
    <property type="entry name" value="EcKL"/>
    <property type="match status" value="1"/>
</dbReference>